<dbReference type="AlphaFoldDB" id="A0A1Y1YWE8"/>
<dbReference type="InParanoid" id="A0A1Y1YWE8"/>
<feature type="region of interest" description="Disordered" evidence="5">
    <location>
        <begin position="86"/>
        <end position="119"/>
    </location>
</feature>
<evidence type="ECO:0000256" key="3">
    <source>
        <dbReference type="ARBA" id="ARBA00023163"/>
    </source>
</evidence>
<feature type="region of interest" description="Disordered" evidence="5">
    <location>
        <begin position="322"/>
        <end position="347"/>
    </location>
</feature>
<dbReference type="OrthoDB" id="10264870at2759"/>
<evidence type="ECO:0000256" key="5">
    <source>
        <dbReference type="SAM" id="MobiDB-lite"/>
    </source>
</evidence>
<evidence type="ECO:0000313" key="7">
    <source>
        <dbReference type="Proteomes" id="UP000193498"/>
    </source>
</evidence>
<dbReference type="GO" id="GO:0005634">
    <property type="term" value="C:nucleus"/>
    <property type="evidence" value="ECO:0007669"/>
    <property type="project" value="UniProtKB-SubCell"/>
</dbReference>
<reference evidence="6 7" key="1">
    <citation type="submission" date="2016-07" db="EMBL/GenBank/DDBJ databases">
        <title>Pervasive Adenine N6-methylation of Active Genes in Fungi.</title>
        <authorList>
            <consortium name="DOE Joint Genome Institute"/>
            <person name="Mondo S.J."/>
            <person name="Dannebaum R.O."/>
            <person name="Kuo R.C."/>
            <person name="Labutti K."/>
            <person name="Haridas S."/>
            <person name="Kuo A."/>
            <person name="Salamov A."/>
            <person name="Ahrendt S.R."/>
            <person name="Lipzen A."/>
            <person name="Sullivan W."/>
            <person name="Andreopoulos W.B."/>
            <person name="Clum A."/>
            <person name="Lindquist E."/>
            <person name="Daum C."/>
            <person name="Ramamoorthy G.K."/>
            <person name="Gryganskyi A."/>
            <person name="Culley D."/>
            <person name="Magnuson J.K."/>
            <person name="James T.Y."/>
            <person name="O'Malley M.A."/>
            <person name="Stajich J.E."/>
            <person name="Spatafora J.W."/>
            <person name="Visel A."/>
            <person name="Grigoriev I.V."/>
        </authorList>
    </citation>
    <scope>NUCLEOTIDE SEQUENCE [LARGE SCALE GENOMIC DNA]</scope>
    <source>
        <strain evidence="6 7">CBS 931.73</strain>
    </source>
</reference>
<dbReference type="GO" id="GO:0003713">
    <property type="term" value="F:transcription coactivator activity"/>
    <property type="evidence" value="ECO:0007669"/>
    <property type="project" value="TreeGrafter"/>
</dbReference>
<evidence type="ECO:0000256" key="1">
    <source>
        <dbReference type="ARBA" id="ARBA00004123"/>
    </source>
</evidence>
<dbReference type="Pfam" id="PF12767">
    <property type="entry name" value="SAGA-Tad1"/>
    <property type="match status" value="1"/>
</dbReference>
<comment type="caution">
    <text evidence="6">The sequence shown here is derived from an EMBL/GenBank/DDBJ whole genome shotgun (WGS) entry which is preliminary data.</text>
</comment>
<dbReference type="InterPro" id="IPR024738">
    <property type="entry name" value="Hfi1/Tada1"/>
</dbReference>
<accession>A0A1Y1YWE8</accession>
<sequence length="347" mass="39617">MNQRQLTSLHMKNDTKDTKNGRHDVLALKQKLADTLGENGPLYWNALKDFVTGKLNRQEFDFYANLYIPREHVKLHNAFILANISNAQKSAPPPPNQRSTKWLKRKKDRTSLEKDPKRKKLRQDILSLKKADRDRIKVLLKTRTAPSKPLPLRSTARSLPFPSGGIPPNYISEVNKGYQAPLCYDSKELPDGEILHERMTTIALEHGLLNGVTPDSIEVLQYALESHLKTIISNCIYKVRCNRSMGIITSDAPPNLRERSDIFFKKNLAKSVYEMQPTKLSAPPPKTSLRLRDLAFSFEIAPYTMIEMPLVAERLTSILYEDTDEEGGEEGESEEEEVEYDTRVIKV</sequence>
<dbReference type="EMBL" id="MCFE01000058">
    <property type="protein sequence ID" value="ORY02321.1"/>
    <property type="molecule type" value="Genomic_DNA"/>
</dbReference>
<comment type="subcellular location">
    <subcellularLocation>
        <location evidence="1">Nucleus</location>
    </subcellularLocation>
</comment>
<dbReference type="GO" id="GO:0006357">
    <property type="term" value="P:regulation of transcription by RNA polymerase II"/>
    <property type="evidence" value="ECO:0007669"/>
    <property type="project" value="TreeGrafter"/>
</dbReference>
<evidence type="ECO:0000256" key="2">
    <source>
        <dbReference type="ARBA" id="ARBA00023015"/>
    </source>
</evidence>
<proteinExistence type="predicted"/>
<keyword evidence="2" id="KW-0805">Transcription regulation</keyword>
<organism evidence="6 7">
    <name type="scientific">Basidiobolus meristosporus CBS 931.73</name>
    <dbReference type="NCBI Taxonomy" id="1314790"/>
    <lineage>
        <taxon>Eukaryota</taxon>
        <taxon>Fungi</taxon>
        <taxon>Fungi incertae sedis</taxon>
        <taxon>Zoopagomycota</taxon>
        <taxon>Entomophthoromycotina</taxon>
        <taxon>Basidiobolomycetes</taxon>
        <taxon>Basidiobolales</taxon>
        <taxon>Basidiobolaceae</taxon>
        <taxon>Basidiobolus</taxon>
    </lineage>
</organism>
<evidence type="ECO:0000313" key="6">
    <source>
        <dbReference type="EMBL" id="ORY02321.1"/>
    </source>
</evidence>
<keyword evidence="3" id="KW-0804">Transcription</keyword>
<evidence type="ECO:0000256" key="4">
    <source>
        <dbReference type="ARBA" id="ARBA00023242"/>
    </source>
</evidence>
<dbReference type="Proteomes" id="UP000193498">
    <property type="component" value="Unassembled WGS sequence"/>
</dbReference>
<dbReference type="GO" id="GO:0000124">
    <property type="term" value="C:SAGA complex"/>
    <property type="evidence" value="ECO:0007669"/>
    <property type="project" value="UniProtKB-ARBA"/>
</dbReference>
<name>A0A1Y1YWE8_9FUNG</name>
<feature type="compositionally biased region" description="Acidic residues" evidence="5">
    <location>
        <begin position="322"/>
        <end position="339"/>
    </location>
</feature>
<dbReference type="STRING" id="1314790.A0A1Y1YWE8"/>
<gene>
    <name evidence="6" type="ORF">K493DRAFT_334659</name>
</gene>
<dbReference type="CDD" id="cd22933">
    <property type="entry name" value="HFD_HFI1"/>
    <property type="match status" value="1"/>
</dbReference>
<feature type="region of interest" description="Disordered" evidence="5">
    <location>
        <begin position="1"/>
        <end position="22"/>
    </location>
</feature>
<dbReference type="FunCoup" id="A0A1Y1YWE8">
    <property type="interactions" value="60"/>
</dbReference>
<feature type="compositionally biased region" description="Polar residues" evidence="5">
    <location>
        <begin position="1"/>
        <end position="10"/>
    </location>
</feature>
<keyword evidence="4" id="KW-0539">Nucleus</keyword>
<dbReference type="PANTHER" id="PTHR21277">
    <property type="entry name" value="TRANSCRIPTIONAL ADAPTER 1"/>
    <property type="match status" value="1"/>
</dbReference>
<keyword evidence="7" id="KW-1185">Reference proteome</keyword>
<feature type="compositionally biased region" description="Basic and acidic residues" evidence="5">
    <location>
        <begin position="11"/>
        <end position="22"/>
    </location>
</feature>
<dbReference type="PANTHER" id="PTHR21277:SF5">
    <property type="entry name" value="TRANSCRIPTIONAL ADAPTER 1"/>
    <property type="match status" value="1"/>
</dbReference>
<protein>
    <submittedName>
        <fullName evidence="6">Uncharacterized protein</fullName>
    </submittedName>
</protein>